<evidence type="ECO:0000313" key="2">
    <source>
        <dbReference type="EMBL" id="GET40625.1"/>
    </source>
</evidence>
<evidence type="ECO:0000313" key="3">
    <source>
        <dbReference type="Proteomes" id="UP001050975"/>
    </source>
</evidence>
<keyword evidence="3" id="KW-1185">Reference proteome</keyword>
<accession>A0AAV3XFJ7</accession>
<dbReference type="InterPro" id="IPR015354">
    <property type="entry name" value="DNA_partition_ParG"/>
</dbReference>
<feature type="region of interest" description="Disordered" evidence="1">
    <location>
        <begin position="72"/>
        <end position="91"/>
    </location>
</feature>
<name>A0AAV3XFJ7_9CYAN</name>
<reference evidence="2" key="1">
    <citation type="submission" date="2019-10" db="EMBL/GenBank/DDBJ databases">
        <title>Draft genome sequece of Microseira wollei NIES-4236.</title>
        <authorList>
            <person name="Yamaguchi H."/>
            <person name="Suzuki S."/>
            <person name="Kawachi M."/>
        </authorList>
    </citation>
    <scope>NUCLEOTIDE SEQUENCE</scope>
    <source>
        <strain evidence="2">NIES-4236</strain>
    </source>
</reference>
<evidence type="ECO:0000256" key="1">
    <source>
        <dbReference type="SAM" id="MobiDB-lite"/>
    </source>
</evidence>
<dbReference type="InterPro" id="IPR013321">
    <property type="entry name" value="Arc_rbn_hlx_hlx"/>
</dbReference>
<dbReference type="SUPFAM" id="SSF47598">
    <property type="entry name" value="Ribbon-helix-helix"/>
    <property type="match status" value="1"/>
</dbReference>
<dbReference type="Proteomes" id="UP001050975">
    <property type="component" value="Unassembled WGS sequence"/>
</dbReference>
<comment type="caution">
    <text evidence="2">The sequence shown here is derived from an EMBL/GenBank/DDBJ whole genome shotgun (WGS) entry which is preliminary data.</text>
</comment>
<dbReference type="InterPro" id="IPR010985">
    <property type="entry name" value="Ribbon_hlx_hlx"/>
</dbReference>
<proteinExistence type="predicted"/>
<organism evidence="2 3">
    <name type="scientific">Microseira wollei NIES-4236</name>
    <dbReference type="NCBI Taxonomy" id="2530354"/>
    <lineage>
        <taxon>Bacteria</taxon>
        <taxon>Bacillati</taxon>
        <taxon>Cyanobacteriota</taxon>
        <taxon>Cyanophyceae</taxon>
        <taxon>Oscillatoriophycideae</taxon>
        <taxon>Aerosakkonematales</taxon>
        <taxon>Aerosakkonemataceae</taxon>
        <taxon>Microseira</taxon>
    </lineage>
</organism>
<gene>
    <name evidence="2" type="ORF">MiSe_54360</name>
</gene>
<dbReference type="GO" id="GO:0006355">
    <property type="term" value="P:regulation of DNA-templated transcription"/>
    <property type="evidence" value="ECO:0007669"/>
    <property type="project" value="InterPro"/>
</dbReference>
<sequence length="91" mass="10175">MVHVVQVAILNLVVQVARLVGVQVLEMSTDKANDVFIRVFLSSEMRTRFKVACAQSGVAMSEQARELIEEWTISQENQKQSPPSSKKQGNE</sequence>
<protein>
    <submittedName>
        <fullName evidence="2">Uncharacterized protein</fullName>
    </submittedName>
</protein>
<dbReference type="EMBL" id="BLAY01000095">
    <property type="protein sequence ID" value="GET40625.1"/>
    <property type="molecule type" value="Genomic_DNA"/>
</dbReference>
<dbReference type="AlphaFoldDB" id="A0AAV3XFJ7"/>
<dbReference type="Pfam" id="PF09274">
    <property type="entry name" value="ParG"/>
    <property type="match status" value="1"/>
</dbReference>
<dbReference type="Gene3D" id="1.10.1220.10">
    <property type="entry name" value="Met repressor-like"/>
    <property type="match status" value="1"/>
</dbReference>